<accession>A0ACB9DEX8</accession>
<sequence>MTVSRFSSSERKIHSLHPFSSSPGDENPDPTTTSSCLFALSSSVIPERLRQDDIRRCSDVDGEVEPAHKLQRPSINQQPDN</sequence>
<protein>
    <submittedName>
        <fullName evidence="1">Uncharacterized protein</fullName>
    </submittedName>
</protein>
<proteinExistence type="predicted"/>
<organism evidence="1 2">
    <name type="scientific">Smallanthus sonchifolius</name>
    <dbReference type="NCBI Taxonomy" id="185202"/>
    <lineage>
        <taxon>Eukaryota</taxon>
        <taxon>Viridiplantae</taxon>
        <taxon>Streptophyta</taxon>
        <taxon>Embryophyta</taxon>
        <taxon>Tracheophyta</taxon>
        <taxon>Spermatophyta</taxon>
        <taxon>Magnoliopsida</taxon>
        <taxon>eudicotyledons</taxon>
        <taxon>Gunneridae</taxon>
        <taxon>Pentapetalae</taxon>
        <taxon>asterids</taxon>
        <taxon>campanulids</taxon>
        <taxon>Asterales</taxon>
        <taxon>Asteraceae</taxon>
        <taxon>Asteroideae</taxon>
        <taxon>Heliantheae alliance</taxon>
        <taxon>Millerieae</taxon>
        <taxon>Smallanthus</taxon>
    </lineage>
</organism>
<comment type="caution">
    <text evidence="1">The sequence shown here is derived from an EMBL/GenBank/DDBJ whole genome shotgun (WGS) entry which is preliminary data.</text>
</comment>
<reference evidence="2" key="1">
    <citation type="journal article" date="2022" name="Mol. Ecol. Resour.">
        <title>The genomes of chicory, endive, great burdock and yacon provide insights into Asteraceae palaeo-polyploidization history and plant inulin production.</title>
        <authorList>
            <person name="Fan W."/>
            <person name="Wang S."/>
            <person name="Wang H."/>
            <person name="Wang A."/>
            <person name="Jiang F."/>
            <person name="Liu H."/>
            <person name="Zhao H."/>
            <person name="Xu D."/>
            <person name="Zhang Y."/>
        </authorList>
    </citation>
    <scope>NUCLEOTIDE SEQUENCE [LARGE SCALE GENOMIC DNA]</scope>
    <source>
        <strain evidence="2">cv. Yunnan</strain>
    </source>
</reference>
<name>A0ACB9DEX8_9ASTR</name>
<reference evidence="1 2" key="2">
    <citation type="journal article" date="2022" name="Mol. Ecol. Resour.">
        <title>The genomes of chicory, endive, great burdock and yacon provide insights into Asteraceae paleo-polyploidization history and plant inulin production.</title>
        <authorList>
            <person name="Fan W."/>
            <person name="Wang S."/>
            <person name="Wang H."/>
            <person name="Wang A."/>
            <person name="Jiang F."/>
            <person name="Liu H."/>
            <person name="Zhao H."/>
            <person name="Xu D."/>
            <person name="Zhang Y."/>
        </authorList>
    </citation>
    <scope>NUCLEOTIDE SEQUENCE [LARGE SCALE GENOMIC DNA]</scope>
    <source>
        <strain evidence="2">cv. Yunnan</strain>
        <tissue evidence="1">Leaves</tissue>
    </source>
</reference>
<dbReference type="EMBL" id="CM042036">
    <property type="protein sequence ID" value="KAI3745224.1"/>
    <property type="molecule type" value="Genomic_DNA"/>
</dbReference>
<keyword evidence="2" id="KW-1185">Reference proteome</keyword>
<gene>
    <name evidence="1" type="ORF">L1987_58332</name>
</gene>
<dbReference type="Proteomes" id="UP001056120">
    <property type="component" value="Linkage Group LG19"/>
</dbReference>
<evidence type="ECO:0000313" key="2">
    <source>
        <dbReference type="Proteomes" id="UP001056120"/>
    </source>
</evidence>
<evidence type="ECO:0000313" key="1">
    <source>
        <dbReference type="EMBL" id="KAI3745224.1"/>
    </source>
</evidence>